<accession>A0ABR7CL22</accession>
<keyword evidence="4" id="KW-1185">Reference proteome</keyword>
<protein>
    <submittedName>
        <fullName evidence="3">Glycosyltransferase family 2 protein</fullName>
    </submittedName>
</protein>
<evidence type="ECO:0000259" key="2">
    <source>
        <dbReference type="Pfam" id="PF00535"/>
    </source>
</evidence>
<dbReference type="Proteomes" id="UP000636891">
    <property type="component" value="Unassembled WGS sequence"/>
</dbReference>
<dbReference type="CDD" id="cd02511">
    <property type="entry name" value="Beta4Glucosyltransferase"/>
    <property type="match status" value="1"/>
</dbReference>
<dbReference type="InterPro" id="IPR029044">
    <property type="entry name" value="Nucleotide-diphossugar_trans"/>
</dbReference>
<dbReference type="RefSeq" id="WP_118655563.1">
    <property type="nucleotide sequence ID" value="NZ_JACOOK010000002.1"/>
</dbReference>
<evidence type="ECO:0000256" key="1">
    <source>
        <dbReference type="ARBA" id="ARBA00038494"/>
    </source>
</evidence>
<dbReference type="PANTHER" id="PTHR43630:SF2">
    <property type="entry name" value="GLYCOSYLTRANSFERASE"/>
    <property type="match status" value="1"/>
</dbReference>
<dbReference type="SUPFAM" id="SSF53448">
    <property type="entry name" value="Nucleotide-diphospho-sugar transferases"/>
    <property type="match status" value="1"/>
</dbReference>
<dbReference type="PANTHER" id="PTHR43630">
    <property type="entry name" value="POLY-BETA-1,6-N-ACETYL-D-GLUCOSAMINE SYNTHASE"/>
    <property type="match status" value="1"/>
</dbReference>
<evidence type="ECO:0000313" key="3">
    <source>
        <dbReference type="EMBL" id="MBC5616359.1"/>
    </source>
</evidence>
<gene>
    <name evidence="3" type="ORF">H8S08_04895</name>
</gene>
<organism evidence="3 4">
    <name type="scientific">Alistipes hominis</name>
    <dbReference type="NCBI Taxonomy" id="2763015"/>
    <lineage>
        <taxon>Bacteria</taxon>
        <taxon>Pseudomonadati</taxon>
        <taxon>Bacteroidota</taxon>
        <taxon>Bacteroidia</taxon>
        <taxon>Bacteroidales</taxon>
        <taxon>Rikenellaceae</taxon>
        <taxon>Alistipes</taxon>
    </lineage>
</organism>
<sequence length="252" mass="29331">MKISVVINTFNSDRFLNQCLRSVEKFDEIVLCDMHSTDGTIAIAEKYGCRIVYHERTGIVEPARNYAIAQAENEWVLVLDSDEVVPDALREYLYRFAETAEQRGYAALKMARKNYFLGRFMHGDYPDYIIRLIRKSKTYWPETIHARPVIDGGIFAIPSRRRELAVEHLANESVSSRIAKIDLYSDKELLRRADQRFSVWKAFSKCSWRFLRFYVVKGGFRDGKAGFTYAVLNACYKFATIAKIWERQSSED</sequence>
<comment type="similarity">
    <text evidence="1">Belongs to the glycosyltransferase 2 family. WaaE/KdtX subfamily.</text>
</comment>
<proteinExistence type="inferred from homology"/>
<dbReference type="EMBL" id="JACOOK010000002">
    <property type="protein sequence ID" value="MBC5616359.1"/>
    <property type="molecule type" value="Genomic_DNA"/>
</dbReference>
<dbReference type="Gene3D" id="3.90.550.10">
    <property type="entry name" value="Spore Coat Polysaccharide Biosynthesis Protein SpsA, Chain A"/>
    <property type="match status" value="1"/>
</dbReference>
<name>A0ABR7CL22_9BACT</name>
<dbReference type="Pfam" id="PF00535">
    <property type="entry name" value="Glycos_transf_2"/>
    <property type="match status" value="1"/>
</dbReference>
<feature type="domain" description="Glycosyltransferase 2-like" evidence="2">
    <location>
        <begin position="4"/>
        <end position="105"/>
    </location>
</feature>
<dbReference type="InterPro" id="IPR001173">
    <property type="entry name" value="Glyco_trans_2-like"/>
</dbReference>
<reference evidence="3 4" key="1">
    <citation type="submission" date="2020-08" db="EMBL/GenBank/DDBJ databases">
        <title>Genome public.</title>
        <authorList>
            <person name="Liu C."/>
            <person name="Sun Q."/>
        </authorList>
    </citation>
    <scope>NUCLEOTIDE SEQUENCE [LARGE SCALE GENOMIC DNA]</scope>
    <source>
        <strain evidence="3 4">New-7</strain>
    </source>
</reference>
<comment type="caution">
    <text evidence="3">The sequence shown here is derived from an EMBL/GenBank/DDBJ whole genome shotgun (WGS) entry which is preliminary data.</text>
</comment>
<evidence type="ECO:0000313" key="4">
    <source>
        <dbReference type="Proteomes" id="UP000636891"/>
    </source>
</evidence>